<feature type="binding site" evidence="9">
    <location>
        <begin position="220"/>
        <end position="225"/>
    </location>
    <ligand>
        <name>ATP</name>
        <dbReference type="ChEBI" id="CHEBI:30616"/>
    </ligand>
</feature>
<dbReference type="EMBL" id="FTOO01000011">
    <property type="protein sequence ID" value="SIT05787.1"/>
    <property type="molecule type" value="Genomic_DNA"/>
</dbReference>
<comment type="subunit">
    <text evidence="9">Homodimer.</text>
</comment>
<evidence type="ECO:0000256" key="6">
    <source>
        <dbReference type="ARBA" id="ARBA00022842"/>
    </source>
</evidence>
<comment type="pathway">
    <text evidence="9">Carbohydrate metabolism; D-ribose degradation; D-ribose 5-phosphate from beta-D-ribopyranose: step 2/2.</text>
</comment>
<feature type="binding site" evidence="9">
    <location>
        <position position="253"/>
    </location>
    <ligand>
        <name>substrate</name>
    </ligand>
</feature>
<dbReference type="HAMAP" id="MF_01987">
    <property type="entry name" value="Ribokinase"/>
    <property type="match status" value="1"/>
</dbReference>
<keyword evidence="9" id="KW-0963">Cytoplasm</keyword>
<dbReference type="PANTHER" id="PTHR10584">
    <property type="entry name" value="SUGAR KINASE"/>
    <property type="match status" value="1"/>
</dbReference>
<name>A0A1N7P5I1_9BACL</name>
<evidence type="ECO:0000313" key="12">
    <source>
        <dbReference type="Proteomes" id="UP000186156"/>
    </source>
</evidence>
<dbReference type="PANTHER" id="PTHR10584:SF166">
    <property type="entry name" value="RIBOKINASE"/>
    <property type="match status" value="1"/>
</dbReference>
<feature type="binding site" evidence="9">
    <location>
        <position position="247"/>
    </location>
    <ligand>
        <name>K(+)</name>
        <dbReference type="ChEBI" id="CHEBI:29103"/>
    </ligand>
</feature>
<dbReference type="Gene3D" id="3.40.1190.20">
    <property type="match status" value="1"/>
</dbReference>
<keyword evidence="12" id="KW-1185">Reference proteome</keyword>
<feature type="binding site" evidence="9">
    <location>
        <position position="184"/>
    </location>
    <ligand>
        <name>ATP</name>
        <dbReference type="ChEBI" id="CHEBI:30616"/>
    </ligand>
</feature>
<dbReference type="EC" id="2.7.1.15" evidence="9"/>
<evidence type="ECO:0000259" key="10">
    <source>
        <dbReference type="Pfam" id="PF00294"/>
    </source>
</evidence>
<feature type="active site" description="Proton acceptor" evidence="9">
    <location>
        <position position="253"/>
    </location>
</feature>
<evidence type="ECO:0000256" key="9">
    <source>
        <dbReference type="HAMAP-Rule" id="MF_01987"/>
    </source>
</evidence>
<evidence type="ECO:0000256" key="4">
    <source>
        <dbReference type="ARBA" id="ARBA00022777"/>
    </source>
</evidence>
<keyword evidence="2 9" id="KW-0479">Metal-binding</keyword>
<dbReference type="GO" id="GO:0046872">
    <property type="term" value="F:metal ion binding"/>
    <property type="evidence" value="ECO:0007669"/>
    <property type="project" value="UniProtKB-KW"/>
</dbReference>
<feature type="binding site" evidence="9">
    <location>
        <position position="292"/>
    </location>
    <ligand>
        <name>K(+)</name>
        <dbReference type="ChEBI" id="CHEBI:29103"/>
    </ligand>
</feature>
<dbReference type="SUPFAM" id="SSF53613">
    <property type="entry name" value="Ribokinase-like"/>
    <property type="match status" value="1"/>
</dbReference>
<comment type="subcellular location">
    <subcellularLocation>
        <location evidence="9">Cytoplasm</location>
    </subcellularLocation>
</comment>
<dbReference type="Pfam" id="PF00294">
    <property type="entry name" value="PfkB"/>
    <property type="match status" value="1"/>
</dbReference>
<dbReference type="Proteomes" id="UP000186156">
    <property type="component" value="Unassembled WGS sequence"/>
</dbReference>
<dbReference type="RefSeq" id="WP_076348522.1">
    <property type="nucleotide sequence ID" value="NZ_FTOO01000011.1"/>
</dbReference>
<comment type="cofactor">
    <cofactor evidence="9">
        <name>Mg(2+)</name>
        <dbReference type="ChEBI" id="CHEBI:18420"/>
    </cofactor>
    <text evidence="9">Requires a divalent cation, most likely magnesium in vivo, as an electrophilic catalyst to aid phosphoryl group transfer. It is the chelate of the metal and the nucleotide that is the actual substrate.</text>
</comment>
<dbReference type="STRING" id="252246.SAMN05421799_11177"/>
<sequence length="307" mass="31753">MDITVVGSLNMDIVAVVDHMPRAGETVKTASAQFYTGGKGANQAVAAARHGGRVQMVGAVGGDVFGESIRMELVKSGVGVEGVFTKDAPSGVALITVDRDGQNRIVVCEGANALLVPQDVERACGSGSVSPGSAMLLQNEIPRNTVVHAICLAQRLGCRVIWNVAPVEPIPNGLLTDKDVIVVNEKEASALVGYEVSDEGLARNAAEQLLAMGPGLVIVTLGNHGSLAVSHEFGLMRIPAFTVPVVDTTAAGDTYIGVFAAEWDGVGSPETALRKAAAAAALCVSQRGAQNSIPTREETETFLGQRA</sequence>
<keyword evidence="4 9" id="KW-0418">Kinase</keyword>
<dbReference type="CDD" id="cd01174">
    <property type="entry name" value="ribokinase"/>
    <property type="match status" value="1"/>
</dbReference>
<evidence type="ECO:0000256" key="5">
    <source>
        <dbReference type="ARBA" id="ARBA00022840"/>
    </source>
</evidence>
<feature type="binding site" evidence="9">
    <location>
        <begin position="252"/>
        <end position="253"/>
    </location>
    <ligand>
        <name>ATP</name>
        <dbReference type="ChEBI" id="CHEBI:30616"/>
    </ligand>
</feature>
<dbReference type="InterPro" id="IPR011611">
    <property type="entry name" value="PfkB_dom"/>
</dbReference>
<feature type="binding site" evidence="9">
    <location>
        <begin position="10"/>
        <end position="12"/>
    </location>
    <ligand>
        <name>substrate</name>
    </ligand>
</feature>
<feature type="binding site" evidence="9">
    <location>
        <position position="286"/>
    </location>
    <ligand>
        <name>K(+)</name>
        <dbReference type="ChEBI" id="CHEBI:29103"/>
    </ligand>
</feature>
<keyword evidence="5 9" id="KW-0067">ATP-binding</keyword>
<evidence type="ECO:0000256" key="3">
    <source>
        <dbReference type="ARBA" id="ARBA00022741"/>
    </source>
</evidence>
<dbReference type="InterPro" id="IPR029056">
    <property type="entry name" value="Ribokinase-like"/>
</dbReference>
<reference evidence="12" key="1">
    <citation type="submission" date="2017-01" db="EMBL/GenBank/DDBJ databases">
        <authorList>
            <person name="Varghese N."/>
            <person name="Submissions S."/>
        </authorList>
    </citation>
    <scope>NUCLEOTIDE SEQUENCE [LARGE SCALE GENOMIC DNA]</scope>
    <source>
        <strain evidence="12">DSM 16176</strain>
    </source>
</reference>
<protein>
    <recommendedName>
        <fullName evidence="9">Ribokinase</fullName>
        <shortName evidence="9">RK</shortName>
        <ecNumber evidence="9">2.7.1.15</ecNumber>
    </recommendedName>
</protein>
<dbReference type="GO" id="GO:0004747">
    <property type="term" value="F:ribokinase activity"/>
    <property type="evidence" value="ECO:0007669"/>
    <property type="project" value="UniProtKB-UniRule"/>
</dbReference>
<evidence type="ECO:0000313" key="11">
    <source>
        <dbReference type="EMBL" id="SIT05787.1"/>
    </source>
</evidence>
<feature type="binding site" evidence="9">
    <location>
        <begin position="38"/>
        <end position="42"/>
    </location>
    <ligand>
        <name>substrate</name>
    </ligand>
</feature>
<keyword evidence="1 9" id="KW-0808">Transferase</keyword>
<keyword evidence="6 9" id="KW-0460">Magnesium</keyword>
<dbReference type="AlphaFoldDB" id="A0A1N7P5I1"/>
<dbReference type="UniPathway" id="UPA00916">
    <property type="reaction ID" value="UER00889"/>
</dbReference>
<comment type="similarity">
    <text evidence="9">Belongs to the carbohydrate kinase PfkB family. Ribokinase subfamily.</text>
</comment>
<evidence type="ECO:0000256" key="7">
    <source>
        <dbReference type="ARBA" id="ARBA00022958"/>
    </source>
</evidence>
<dbReference type="InterPro" id="IPR011877">
    <property type="entry name" value="Ribokinase"/>
</dbReference>
<feature type="binding site" evidence="9">
    <location>
        <position position="249"/>
    </location>
    <ligand>
        <name>K(+)</name>
        <dbReference type="ChEBI" id="CHEBI:29103"/>
    </ligand>
</feature>
<dbReference type="GO" id="GO:0005524">
    <property type="term" value="F:ATP binding"/>
    <property type="evidence" value="ECO:0007669"/>
    <property type="project" value="UniProtKB-UniRule"/>
</dbReference>
<evidence type="ECO:0000256" key="8">
    <source>
        <dbReference type="ARBA" id="ARBA00023277"/>
    </source>
</evidence>
<keyword evidence="7 9" id="KW-0630">Potassium</keyword>
<gene>
    <name evidence="9" type="primary">rbsK</name>
    <name evidence="11" type="ORF">SAMN05421799_11177</name>
</gene>
<comment type="caution">
    <text evidence="9">Lacks conserved residue(s) required for the propagation of feature annotation.</text>
</comment>
<dbReference type="OrthoDB" id="9775849at2"/>
<comment type="activity regulation">
    <text evidence="9">Activated by a monovalent cation that binds near, but not in, the active site. The most likely occupant of the site in vivo is potassium. Ion binding induces a conformational change that may alter substrate affinity.</text>
</comment>
<proteinExistence type="inferred from homology"/>
<keyword evidence="8 9" id="KW-0119">Carbohydrate metabolism</keyword>
<accession>A0A1N7P5I1</accession>
<comment type="catalytic activity">
    <reaction evidence="9">
        <text>D-ribose + ATP = D-ribose 5-phosphate + ADP + H(+)</text>
        <dbReference type="Rhea" id="RHEA:13697"/>
        <dbReference type="ChEBI" id="CHEBI:15378"/>
        <dbReference type="ChEBI" id="CHEBI:30616"/>
        <dbReference type="ChEBI" id="CHEBI:47013"/>
        <dbReference type="ChEBI" id="CHEBI:78346"/>
        <dbReference type="ChEBI" id="CHEBI:456216"/>
        <dbReference type="EC" id="2.7.1.15"/>
    </reaction>
</comment>
<organism evidence="11 12">
    <name type="scientific">Alicyclobacillus vulcanalis</name>
    <dbReference type="NCBI Taxonomy" id="252246"/>
    <lineage>
        <taxon>Bacteria</taxon>
        <taxon>Bacillati</taxon>
        <taxon>Bacillota</taxon>
        <taxon>Bacilli</taxon>
        <taxon>Bacillales</taxon>
        <taxon>Alicyclobacillaceae</taxon>
        <taxon>Alicyclobacillus</taxon>
    </lineage>
</organism>
<evidence type="ECO:0000256" key="2">
    <source>
        <dbReference type="ARBA" id="ARBA00022723"/>
    </source>
</evidence>
<feature type="binding site" evidence="9">
    <location>
        <position position="140"/>
    </location>
    <ligand>
        <name>substrate</name>
    </ligand>
</feature>
<dbReference type="InterPro" id="IPR002139">
    <property type="entry name" value="Ribo/fructo_kinase"/>
</dbReference>
<dbReference type="GO" id="GO:0019303">
    <property type="term" value="P:D-ribose catabolic process"/>
    <property type="evidence" value="ECO:0007669"/>
    <property type="project" value="UniProtKB-UniRule"/>
</dbReference>
<dbReference type="PRINTS" id="PR00990">
    <property type="entry name" value="RIBOKINASE"/>
</dbReference>
<evidence type="ECO:0000256" key="1">
    <source>
        <dbReference type="ARBA" id="ARBA00022679"/>
    </source>
</evidence>
<comment type="function">
    <text evidence="9">Catalyzes the phosphorylation of ribose at O-5 in a reaction requiring ATP and magnesium. The resulting D-ribose-5-phosphate can then be used either for sythesis of nucleotides, histidine, and tryptophan, or as a component of the pentose phosphate pathway.</text>
</comment>
<feature type="domain" description="Carbohydrate kinase PfkB" evidence="10">
    <location>
        <begin position="3"/>
        <end position="296"/>
    </location>
</feature>
<dbReference type="GO" id="GO:0005829">
    <property type="term" value="C:cytosol"/>
    <property type="evidence" value="ECO:0007669"/>
    <property type="project" value="TreeGrafter"/>
</dbReference>
<feature type="binding site" evidence="9">
    <location>
        <position position="288"/>
    </location>
    <ligand>
        <name>K(+)</name>
        <dbReference type="ChEBI" id="CHEBI:29103"/>
    </ligand>
</feature>
<feature type="binding site" evidence="9">
    <location>
        <position position="283"/>
    </location>
    <ligand>
        <name>K(+)</name>
        <dbReference type="ChEBI" id="CHEBI:29103"/>
    </ligand>
</feature>
<keyword evidence="3 9" id="KW-0547">Nucleotide-binding</keyword>